<dbReference type="AlphaFoldDB" id="A0A1M4TM28"/>
<dbReference type="STRING" id="2017.SAMN05444320_101133"/>
<dbReference type="RefSeq" id="WP_073479373.1">
    <property type="nucleotide sequence ID" value="NZ_FQVN01000001.1"/>
</dbReference>
<evidence type="ECO:0000259" key="1">
    <source>
        <dbReference type="Pfam" id="PF02441"/>
    </source>
</evidence>
<proteinExistence type="predicted"/>
<dbReference type="Proteomes" id="UP000184501">
    <property type="component" value="Unassembled WGS sequence"/>
</dbReference>
<dbReference type="SUPFAM" id="SSF52507">
    <property type="entry name" value="Homo-oligomeric flavin-containing Cys decarboxylases, HFCD"/>
    <property type="match status" value="1"/>
</dbReference>
<dbReference type="GO" id="GO:0003824">
    <property type="term" value="F:catalytic activity"/>
    <property type="evidence" value="ECO:0007669"/>
    <property type="project" value="InterPro"/>
</dbReference>
<accession>A0A1M4TM28</accession>
<sequence length="176" mass="18146">MSAQPVLSVVASAAGGVQGLRVGLVEPALAAGWRVTVTLTPTAARWLTDLGEVDRLALATGLPVRWDSRLPTEPRPHPDPDVAVLAPASANTVAKLALGIAENQALTQLCEAVGNPAVPVVVLPRTNAFQARHPAWNGHLATLRSAGVHLVDARPGADGALPWPAVLDSVSRAARA</sequence>
<protein>
    <submittedName>
        <fullName evidence="2">Flavoprotein</fullName>
    </submittedName>
</protein>
<name>A0A1M4TM28_STRHI</name>
<feature type="domain" description="Flavoprotein" evidence="1">
    <location>
        <begin position="9"/>
        <end position="144"/>
    </location>
</feature>
<dbReference type="Gene3D" id="3.40.50.1950">
    <property type="entry name" value="Flavin prenyltransferase-like"/>
    <property type="match status" value="1"/>
</dbReference>
<reference evidence="2 3" key="1">
    <citation type="submission" date="2016-11" db="EMBL/GenBank/DDBJ databases">
        <authorList>
            <person name="Jaros S."/>
            <person name="Januszkiewicz K."/>
            <person name="Wedrychowicz H."/>
        </authorList>
    </citation>
    <scope>NUCLEOTIDE SEQUENCE [LARGE SCALE GENOMIC DNA]</scope>
    <source>
        <strain evidence="2 3">DSM 44523</strain>
    </source>
</reference>
<dbReference type="Pfam" id="PF02441">
    <property type="entry name" value="Flavoprotein"/>
    <property type="match status" value="1"/>
</dbReference>
<dbReference type="EMBL" id="FQVN01000001">
    <property type="protein sequence ID" value="SHE45456.1"/>
    <property type="molecule type" value="Genomic_DNA"/>
</dbReference>
<dbReference type="OrthoDB" id="161343at2"/>
<organism evidence="2 3">
    <name type="scientific">Streptoalloteichus hindustanus</name>
    <dbReference type="NCBI Taxonomy" id="2017"/>
    <lineage>
        <taxon>Bacteria</taxon>
        <taxon>Bacillati</taxon>
        <taxon>Actinomycetota</taxon>
        <taxon>Actinomycetes</taxon>
        <taxon>Pseudonocardiales</taxon>
        <taxon>Pseudonocardiaceae</taxon>
        <taxon>Streptoalloteichus</taxon>
    </lineage>
</organism>
<keyword evidence="3" id="KW-1185">Reference proteome</keyword>
<gene>
    <name evidence="2" type="ORF">SAMN05444320_101133</name>
</gene>
<dbReference type="InterPro" id="IPR003382">
    <property type="entry name" value="Flavoprotein"/>
</dbReference>
<dbReference type="InterPro" id="IPR036551">
    <property type="entry name" value="Flavin_trans-like"/>
</dbReference>
<evidence type="ECO:0000313" key="2">
    <source>
        <dbReference type="EMBL" id="SHE45456.1"/>
    </source>
</evidence>
<evidence type="ECO:0000313" key="3">
    <source>
        <dbReference type="Proteomes" id="UP000184501"/>
    </source>
</evidence>